<gene>
    <name evidence="2" type="primary">NRK1</name>
    <name evidence="2" type="ORF">LPJ61_001844</name>
</gene>
<organism evidence="2 3">
    <name type="scientific">Coemansia biformis</name>
    <dbReference type="NCBI Taxonomy" id="1286918"/>
    <lineage>
        <taxon>Eukaryota</taxon>
        <taxon>Fungi</taxon>
        <taxon>Fungi incertae sedis</taxon>
        <taxon>Zoopagomycota</taxon>
        <taxon>Kickxellomycotina</taxon>
        <taxon>Kickxellomycetes</taxon>
        <taxon>Kickxellales</taxon>
        <taxon>Kickxellaceae</taxon>
        <taxon>Coemansia</taxon>
    </lineage>
</organism>
<comment type="caution">
    <text evidence="2">The sequence shown here is derived from an EMBL/GenBank/DDBJ whole genome shotgun (WGS) entry which is preliminary data.</text>
</comment>
<dbReference type="AlphaFoldDB" id="A0A9W7Y9B4"/>
<sequence>MADVIVFGLSGPSCSGKTAISLLLAKLFPRSAVVHQDDFYSPDSQIPLHPTARVQDWDSPASFDMQALVRAIHTTRAMMARAAEVGQGDASAGGREDHSASQWANPPEDVDRLVAPAAIASIRSDMLRSLGVGATGDIPFSIVLVDGILLFHDSADTGASPGAMCDAGALVFAQRDTLRQRREARGAYATKEGFWVDPPGYFDAVVWPNFVQYHHSLIAAFPQMTGGPAAAADADPQPQHWAGNVAVCSSDSPAEDSLRACVDSIVGAWHACQKH</sequence>
<reference evidence="2" key="1">
    <citation type="submission" date="2022-07" db="EMBL/GenBank/DDBJ databases">
        <title>Phylogenomic reconstructions and comparative analyses of Kickxellomycotina fungi.</title>
        <authorList>
            <person name="Reynolds N.K."/>
            <person name="Stajich J.E."/>
            <person name="Barry K."/>
            <person name="Grigoriev I.V."/>
            <person name="Crous P."/>
            <person name="Smith M.E."/>
        </authorList>
    </citation>
    <scope>NUCLEOTIDE SEQUENCE</scope>
    <source>
        <strain evidence="2">BCRC 34381</strain>
    </source>
</reference>
<proteinExistence type="predicted"/>
<dbReference type="InterPro" id="IPR027417">
    <property type="entry name" value="P-loop_NTPase"/>
</dbReference>
<dbReference type="GO" id="GO:0016301">
    <property type="term" value="F:kinase activity"/>
    <property type="evidence" value="ECO:0007669"/>
    <property type="project" value="UniProtKB-KW"/>
</dbReference>
<dbReference type="EMBL" id="JANBOI010000189">
    <property type="protein sequence ID" value="KAJ1732854.1"/>
    <property type="molecule type" value="Genomic_DNA"/>
</dbReference>
<dbReference type="Gene3D" id="3.40.50.300">
    <property type="entry name" value="P-loop containing nucleotide triphosphate hydrolases"/>
    <property type="match status" value="1"/>
</dbReference>
<keyword evidence="2" id="KW-0808">Transferase</keyword>
<keyword evidence="2" id="KW-0418">Kinase</keyword>
<protein>
    <submittedName>
        <fullName evidence="2">Ribosylnicotinamide kinase</fullName>
    </submittedName>
</protein>
<dbReference type="SUPFAM" id="SSF52540">
    <property type="entry name" value="P-loop containing nucleoside triphosphate hydrolases"/>
    <property type="match status" value="1"/>
</dbReference>
<name>A0A9W7Y9B4_9FUNG</name>
<evidence type="ECO:0000256" key="1">
    <source>
        <dbReference type="SAM" id="MobiDB-lite"/>
    </source>
</evidence>
<keyword evidence="3" id="KW-1185">Reference proteome</keyword>
<evidence type="ECO:0000313" key="2">
    <source>
        <dbReference type="EMBL" id="KAJ1732854.1"/>
    </source>
</evidence>
<dbReference type="OrthoDB" id="10041966at2759"/>
<dbReference type="PANTHER" id="PTHR10285">
    <property type="entry name" value="URIDINE KINASE"/>
    <property type="match status" value="1"/>
</dbReference>
<accession>A0A9W7Y9B4</accession>
<feature type="region of interest" description="Disordered" evidence="1">
    <location>
        <begin position="84"/>
        <end position="107"/>
    </location>
</feature>
<dbReference type="Proteomes" id="UP001143981">
    <property type="component" value="Unassembled WGS sequence"/>
</dbReference>
<evidence type="ECO:0000313" key="3">
    <source>
        <dbReference type="Proteomes" id="UP001143981"/>
    </source>
</evidence>